<dbReference type="GO" id="GO:0004425">
    <property type="term" value="F:indole-3-glycerol-phosphate synthase activity"/>
    <property type="evidence" value="ECO:0007669"/>
    <property type="project" value="UniProtKB-EC"/>
</dbReference>
<dbReference type="PANTHER" id="PTHR22854">
    <property type="entry name" value="TRYPTOPHAN BIOSYNTHESIS PROTEIN"/>
    <property type="match status" value="1"/>
</dbReference>
<dbReference type="EMBL" id="CP140158">
    <property type="protein sequence ID" value="WQG84728.1"/>
    <property type="molecule type" value="Genomic_DNA"/>
</dbReference>
<evidence type="ECO:0000259" key="18">
    <source>
        <dbReference type="Pfam" id="PF00697"/>
    </source>
</evidence>
<evidence type="ECO:0000256" key="13">
    <source>
        <dbReference type="ARBA" id="ARBA00023268"/>
    </source>
</evidence>
<keyword evidence="10 15" id="KW-0057">Aromatic amino acid biosynthesis</keyword>
<keyword evidence="7 15" id="KW-0028">Amino-acid biosynthesis</keyword>
<dbReference type="RefSeq" id="WP_018625662.1">
    <property type="nucleotide sequence ID" value="NZ_CP140158.1"/>
</dbReference>
<comment type="catalytic activity">
    <reaction evidence="1 16">
        <text>N-(5-phospho-beta-D-ribosyl)anthranilate = 1-(2-carboxyphenylamino)-1-deoxy-D-ribulose 5-phosphate</text>
        <dbReference type="Rhea" id="RHEA:21540"/>
        <dbReference type="ChEBI" id="CHEBI:18277"/>
        <dbReference type="ChEBI" id="CHEBI:58613"/>
        <dbReference type="EC" id="5.3.1.24"/>
    </reaction>
</comment>
<comment type="similarity">
    <text evidence="5">In the N-terminal section; belongs to the TrpC family.</text>
</comment>
<comment type="function">
    <text evidence="14">Bifunctional enzyme that catalyzes two sequential steps of tryptophan biosynthetic pathway. The first reaction is catalyzed by the isomerase, coded by the TrpF domain; the second reaction is catalyzed by the synthase, coded by the TrpC domain.</text>
</comment>
<evidence type="ECO:0000256" key="14">
    <source>
        <dbReference type="ARBA" id="ARBA00025592"/>
    </source>
</evidence>
<dbReference type="PANTHER" id="PTHR22854:SF2">
    <property type="entry name" value="INDOLE-3-GLYCEROL-PHOSPHATE SYNTHASE"/>
    <property type="match status" value="1"/>
</dbReference>
<evidence type="ECO:0000256" key="1">
    <source>
        <dbReference type="ARBA" id="ARBA00001164"/>
    </source>
</evidence>
<evidence type="ECO:0000259" key="17">
    <source>
        <dbReference type="Pfam" id="PF00218"/>
    </source>
</evidence>
<evidence type="ECO:0000256" key="3">
    <source>
        <dbReference type="ARBA" id="ARBA00004664"/>
    </source>
</evidence>
<comment type="similarity">
    <text evidence="6">In the C-terminal section; belongs to the TrpF family.</text>
</comment>
<dbReference type="InterPro" id="IPR013785">
    <property type="entry name" value="Aldolase_TIM"/>
</dbReference>
<evidence type="ECO:0000256" key="7">
    <source>
        <dbReference type="ARBA" id="ARBA00022605"/>
    </source>
</evidence>
<dbReference type="HAMAP" id="MF_00134_B">
    <property type="entry name" value="IGPS_B"/>
    <property type="match status" value="1"/>
</dbReference>
<dbReference type="HAMAP" id="MF_00135">
    <property type="entry name" value="PRAI"/>
    <property type="match status" value="1"/>
</dbReference>
<dbReference type="InterPro" id="IPR001468">
    <property type="entry name" value="Indole-3-GlycerolPSynthase_CS"/>
</dbReference>
<evidence type="ECO:0000256" key="9">
    <source>
        <dbReference type="ARBA" id="ARBA00022822"/>
    </source>
</evidence>
<evidence type="ECO:0000256" key="12">
    <source>
        <dbReference type="ARBA" id="ARBA00023239"/>
    </source>
</evidence>
<evidence type="ECO:0000256" key="11">
    <source>
        <dbReference type="ARBA" id="ARBA00023235"/>
    </source>
</evidence>
<keyword evidence="9 15" id="KW-0822">Tryptophan biosynthesis</keyword>
<evidence type="ECO:0000256" key="15">
    <source>
        <dbReference type="HAMAP-Rule" id="MF_00134"/>
    </source>
</evidence>
<dbReference type="Gene3D" id="3.20.20.70">
    <property type="entry name" value="Aldolase class I"/>
    <property type="match status" value="2"/>
</dbReference>
<dbReference type="NCBIfam" id="NF006945">
    <property type="entry name" value="PRK09427.1"/>
    <property type="match status" value="1"/>
</dbReference>
<dbReference type="InterPro" id="IPR013798">
    <property type="entry name" value="Indole-3-glycerol_P_synth_dom"/>
</dbReference>
<dbReference type="SUPFAM" id="SSF51366">
    <property type="entry name" value="Ribulose-phoshate binding barrel"/>
    <property type="match status" value="2"/>
</dbReference>
<name>A0ABZ0X2B6_9GAMM</name>
<gene>
    <name evidence="19" type="primary">trpCF</name>
    <name evidence="15" type="synonym">trpC</name>
    <name evidence="16" type="synonym">trpF</name>
    <name evidence="19" type="ORF">SR900_09665</name>
</gene>
<protein>
    <recommendedName>
        <fullName evidence="15 16">Multifunctional fusion protein</fullName>
    </recommendedName>
    <domain>
        <recommendedName>
            <fullName evidence="15">Indole-3-glycerol phosphate synthase</fullName>
            <shortName evidence="15">IGPS</shortName>
            <ecNumber evidence="15">4.1.1.48</ecNumber>
        </recommendedName>
    </domain>
    <domain>
        <recommendedName>
            <fullName evidence="16">N-(5'-phosphoribosyl)anthranilate isomerase</fullName>
            <shortName evidence="16">PRAI</shortName>
            <ecNumber evidence="16">5.3.1.24</ecNumber>
        </recommendedName>
    </domain>
</protein>
<evidence type="ECO:0000256" key="8">
    <source>
        <dbReference type="ARBA" id="ARBA00022793"/>
    </source>
</evidence>
<accession>A0ABZ0X2B6</accession>
<keyword evidence="20" id="KW-1185">Reference proteome</keyword>
<dbReference type="CDD" id="cd00331">
    <property type="entry name" value="IGPS"/>
    <property type="match status" value="1"/>
</dbReference>
<dbReference type="InterPro" id="IPR011060">
    <property type="entry name" value="RibuloseP-bd_barrel"/>
</dbReference>
<evidence type="ECO:0000256" key="4">
    <source>
        <dbReference type="ARBA" id="ARBA00004696"/>
    </source>
</evidence>
<proteinExistence type="inferred from homology"/>
<dbReference type="EC" id="4.1.1.48" evidence="15"/>
<evidence type="ECO:0000256" key="10">
    <source>
        <dbReference type="ARBA" id="ARBA00023141"/>
    </source>
</evidence>
<dbReference type="CDD" id="cd00405">
    <property type="entry name" value="PRAI"/>
    <property type="match status" value="1"/>
</dbReference>
<dbReference type="GO" id="GO:0004640">
    <property type="term" value="F:phosphoribosylanthranilate isomerase activity"/>
    <property type="evidence" value="ECO:0007669"/>
    <property type="project" value="UniProtKB-EC"/>
</dbReference>
<dbReference type="Proteomes" id="UP001324185">
    <property type="component" value="Chromosome"/>
</dbReference>
<dbReference type="EC" id="5.3.1.24" evidence="16"/>
<evidence type="ECO:0000313" key="19">
    <source>
        <dbReference type="EMBL" id="WQG84728.1"/>
    </source>
</evidence>
<reference evidence="19 20" key="1">
    <citation type="submission" date="2023-11" db="EMBL/GenBank/DDBJ databases">
        <title>MicrobeMod: A computational toolkit for identifying prokaryotic methylation and restriction-modification with nanopore sequencing.</title>
        <authorList>
            <person name="Crits-Christoph A."/>
            <person name="Kang S.C."/>
            <person name="Lee H."/>
            <person name="Ostrov N."/>
        </authorList>
    </citation>
    <scope>NUCLEOTIDE SEQUENCE [LARGE SCALE GENOMIC DNA]</scope>
    <source>
        <strain evidence="19 20">DSMZ 16071</strain>
    </source>
</reference>
<dbReference type="InterPro" id="IPR045186">
    <property type="entry name" value="Indole-3-glycerol_P_synth"/>
</dbReference>
<comment type="similarity">
    <text evidence="15">Belongs to the TrpC family.</text>
</comment>
<evidence type="ECO:0000313" key="20">
    <source>
        <dbReference type="Proteomes" id="UP001324185"/>
    </source>
</evidence>
<feature type="domain" description="Indole-3-glycerol phosphate synthase" evidence="17">
    <location>
        <begin position="24"/>
        <end position="245"/>
    </location>
</feature>
<organism evidence="19 20">
    <name type="scientific">Kangiella aquimarina</name>
    <dbReference type="NCBI Taxonomy" id="261965"/>
    <lineage>
        <taxon>Bacteria</taxon>
        <taxon>Pseudomonadati</taxon>
        <taxon>Pseudomonadota</taxon>
        <taxon>Gammaproteobacteria</taxon>
        <taxon>Kangiellales</taxon>
        <taxon>Kangiellaceae</taxon>
        <taxon>Kangiella</taxon>
    </lineage>
</organism>
<keyword evidence="12 15" id="KW-0456">Lyase</keyword>
<evidence type="ECO:0000256" key="16">
    <source>
        <dbReference type="HAMAP-Rule" id="MF_00135"/>
    </source>
</evidence>
<keyword evidence="13" id="KW-0511">Multifunctional enzyme</keyword>
<evidence type="ECO:0000256" key="2">
    <source>
        <dbReference type="ARBA" id="ARBA00001633"/>
    </source>
</evidence>
<dbReference type="Pfam" id="PF00218">
    <property type="entry name" value="IGPS"/>
    <property type="match status" value="1"/>
</dbReference>
<comment type="pathway">
    <text evidence="3 16">Amino-acid biosynthesis; L-tryptophan biosynthesis; L-tryptophan from chorismate: step 3/5.</text>
</comment>
<evidence type="ECO:0000256" key="6">
    <source>
        <dbReference type="ARBA" id="ARBA00009847"/>
    </source>
</evidence>
<sequence length="486" mass="53849">MLNVLETILQHKREVIGNTPDFSTLTPSQRSFYDALSQPHYGFIMECKKASPSKGLIRGNFDIEEIVSVYDQYADAISVLTEERFFRGSFSNLAKARQLTDKPILCKDFIFTPKQIRQARHFGADAVLLMLSVLNDRDYQICHEQATSLNMDVLTEVHTEAELERAILLGAKIIGINNRNLKDLSTSFEHTKQLVDKIPGDRLIITESGISTHSDVLELSRFSDACLVGSSLMKEADLECAARQLVYGDIKVCGVTQQADITMLETLPVSSVGIIFAPSSKRRVSETIKTSQKPLVGVFQNQETDEVVSKALNYQLNAIQLHGDETLEYAEAIRQKLPTVKLSKVFHVSSDVSKDELVNELEDLLEHYDEILLDSAICDGEQLQRGGTGVTFDWSLIQSLKPELLRQKIRIAGGVSSANIQQLKQMGITKLDISSSVESSPGFKSQDLLTDFFLSARPQSGRNSINSIVTELDRQSTAVAATGVSS</sequence>
<keyword evidence="11 16" id="KW-0413">Isomerase</keyword>
<dbReference type="PROSITE" id="PS00614">
    <property type="entry name" value="IGPS"/>
    <property type="match status" value="1"/>
</dbReference>
<evidence type="ECO:0000256" key="5">
    <source>
        <dbReference type="ARBA" id="ARBA00007902"/>
    </source>
</evidence>
<comment type="catalytic activity">
    <reaction evidence="2 15">
        <text>1-(2-carboxyphenylamino)-1-deoxy-D-ribulose 5-phosphate + H(+) = (1S,2R)-1-C-(indol-3-yl)glycerol 3-phosphate + CO2 + H2O</text>
        <dbReference type="Rhea" id="RHEA:23476"/>
        <dbReference type="ChEBI" id="CHEBI:15377"/>
        <dbReference type="ChEBI" id="CHEBI:15378"/>
        <dbReference type="ChEBI" id="CHEBI:16526"/>
        <dbReference type="ChEBI" id="CHEBI:58613"/>
        <dbReference type="ChEBI" id="CHEBI:58866"/>
        <dbReference type="EC" id="4.1.1.48"/>
    </reaction>
</comment>
<dbReference type="InterPro" id="IPR001240">
    <property type="entry name" value="PRAI_dom"/>
</dbReference>
<dbReference type="Pfam" id="PF00697">
    <property type="entry name" value="PRAI"/>
    <property type="match status" value="1"/>
</dbReference>
<feature type="domain" description="N-(5'phosphoribosyl) anthranilate isomerase (PRAI)" evidence="18">
    <location>
        <begin position="251"/>
        <end position="453"/>
    </location>
</feature>
<keyword evidence="8 15" id="KW-0210">Decarboxylase</keyword>
<comment type="pathway">
    <text evidence="4 15">Amino-acid biosynthesis; L-tryptophan biosynthesis; L-tryptophan from chorismate: step 4/5.</text>
</comment>
<comment type="similarity">
    <text evidence="16">Belongs to the TrpF family.</text>
</comment>